<dbReference type="AlphaFoldDB" id="A0A177ERF6"/>
<evidence type="ECO:0000256" key="2">
    <source>
        <dbReference type="ARBA" id="ARBA00022614"/>
    </source>
</evidence>
<name>A0A177ERF6_9EURO</name>
<dbReference type="GO" id="GO:0031267">
    <property type="term" value="F:small GTPase binding"/>
    <property type="evidence" value="ECO:0007669"/>
    <property type="project" value="TreeGrafter"/>
</dbReference>
<evidence type="ECO:0008006" key="6">
    <source>
        <dbReference type="Google" id="ProtNLM"/>
    </source>
</evidence>
<dbReference type="SMART" id="SM00368">
    <property type="entry name" value="LRR_RI"/>
    <property type="match status" value="6"/>
</dbReference>
<dbReference type="PANTHER" id="PTHR24113:SF12">
    <property type="entry name" value="RAN GTPASE-ACTIVATING PROTEIN 1"/>
    <property type="match status" value="1"/>
</dbReference>
<evidence type="ECO:0000313" key="4">
    <source>
        <dbReference type="EMBL" id="OAG34226.1"/>
    </source>
</evidence>
<gene>
    <name evidence="4" type="ORF">AYO21_11622</name>
</gene>
<dbReference type="GeneID" id="34606711"/>
<comment type="caution">
    <text evidence="4">The sequence shown here is derived from an EMBL/GenBank/DDBJ whole genome shotgun (WGS) entry which is preliminary data.</text>
</comment>
<keyword evidence="2" id="KW-0433">Leucine-rich repeat</keyword>
<dbReference type="InterPro" id="IPR001611">
    <property type="entry name" value="Leu-rich_rpt"/>
</dbReference>
<dbReference type="GO" id="GO:0048471">
    <property type="term" value="C:perinuclear region of cytoplasm"/>
    <property type="evidence" value="ECO:0007669"/>
    <property type="project" value="TreeGrafter"/>
</dbReference>
<dbReference type="PANTHER" id="PTHR24113">
    <property type="entry name" value="RAN GTPASE-ACTIVATING PROTEIN 1"/>
    <property type="match status" value="1"/>
</dbReference>
<dbReference type="GO" id="GO:0006913">
    <property type="term" value="P:nucleocytoplasmic transport"/>
    <property type="evidence" value="ECO:0007669"/>
    <property type="project" value="TreeGrafter"/>
</dbReference>
<evidence type="ECO:0000256" key="3">
    <source>
        <dbReference type="ARBA" id="ARBA00022737"/>
    </source>
</evidence>
<dbReference type="EMBL" id="LVKK01000171">
    <property type="protein sequence ID" value="OAG34226.1"/>
    <property type="molecule type" value="Genomic_DNA"/>
</dbReference>
<dbReference type="InterPro" id="IPR027038">
    <property type="entry name" value="RanGap"/>
</dbReference>
<dbReference type="OrthoDB" id="333024at2759"/>
<dbReference type="Pfam" id="PF13516">
    <property type="entry name" value="LRR_6"/>
    <property type="match status" value="2"/>
</dbReference>
<sequence length="604" mass="67268">MASEAGQKLTENFILHSLNPSAADEELLSVFHQDILEAVDVLKHAIDNDFKSHAIPNNVKKLPSRSSRLVRQQVQVISQLLFPDYSPDKAIIHYEASRRKACQIVRANEEYEKATKEALKASPVTQGPWAGQELDPIPLTGPVALPMPVQIGEEEHFKDCFRFLASDMDPNDFLPGGSKHAQGQDKAHNLRVGNELIWGTPMVEFDRGVVYADQRLDLCKMVVGPTHIEALMNSLKSNNFVKHFLLGNNIISATGCYAIASFIKEKPDQMETWYLAGNHIKPAGFQKLVSAMVNSTSITNVWLKRNPLGPSSIDNLTRLILETRNLRTLDLENTELGDEGVARLFTNLKGKVFALKNVFLNANGIGVKGAQAIAETLEAGWQPESLMLGTNPTGDEGAFRLARALHSNTSLVRVALQSNALTSTGISAICEALSGHPAIRSVVFSPSMTTHAHGQRYNYIDDDALPALKQLLRNPQLHLLDLGRTSFSAEGVEAFRDAVASSNLCHVRAFHGELRESKECARRVDQQLKHNTQRFYNTSMSEFNSGLGLRLLRNTADVRLIDSVYRTRDKRNNFDNVKQYWDEGDPVWAMIDAKWNEVMHLDSR</sequence>
<dbReference type="Proteomes" id="UP000077002">
    <property type="component" value="Unassembled WGS sequence"/>
</dbReference>
<accession>A0A177ERF6</accession>
<evidence type="ECO:0000313" key="5">
    <source>
        <dbReference type="Proteomes" id="UP000077002"/>
    </source>
</evidence>
<dbReference type="GO" id="GO:0005096">
    <property type="term" value="F:GTPase activator activity"/>
    <property type="evidence" value="ECO:0007669"/>
    <property type="project" value="UniProtKB-KW"/>
</dbReference>
<keyword evidence="1" id="KW-0343">GTPase activation</keyword>
<dbReference type="GO" id="GO:0005829">
    <property type="term" value="C:cytosol"/>
    <property type="evidence" value="ECO:0007669"/>
    <property type="project" value="TreeGrafter"/>
</dbReference>
<keyword evidence="3" id="KW-0677">Repeat</keyword>
<evidence type="ECO:0000256" key="1">
    <source>
        <dbReference type="ARBA" id="ARBA00022468"/>
    </source>
</evidence>
<dbReference type="InterPro" id="IPR032675">
    <property type="entry name" value="LRR_dom_sf"/>
</dbReference>
<protein>
    <recommendedName>
        <fullName evidence="6">RNI-like protein</fullName>
    </recommendedName>
</protein>
<dbReference type="RefSeq" id="XP_022506178.1">
    <property type="nucleotide sequence ID" value="XM_022661508.1"/>
</dbReference>
<dbReference type="GO" id="GO:0005634">
    <property type="term" value="C:nucleus"/>
    <property type="evidence" value="ECO:0007669"/>
    <property type="project" value="TreeGrafter"/>
</dbReference>
<dbReference type="Gene3D" id="3.80.10.10">
    <property type="entry name" value="Ribonuclease Inhibitor"/>
    <property type="match status" value="1"/>
</dbReference>
<organism evidence="4 5">
    <name type="scientific">Fonsecaea monophora</name>
    <dbReference type="NCBI Taxonomy" id="254056"/>
    <lineage>
        <taxon>Eukaryota</taxon>
        <taxon>Fungi</taxon>
        <taxon>Dikarya</taxon>
        <taxon>Ascomycota</taxon>
        <taxon>Pezizomycotina</taxon>
        <taxon>Eurotiomycetes</taxon>
        <taxon>Chaetothyriomycetidae</taxon>
        <taxon>Chaetothyriales</taxon>
        <taxon>Herpotrichiellaceae</taxon>
        <taxon>Fonsecaea</taxon>
    </lineage>
</organism>
<reference evidence="4 5" key="1">
    <citation type="submission" date="2016-03" db="EMBL/GenBank/DDBJ databases">
        <title>Draft genome sequence of the Fonsecaea monophora CBS 269.37.</title>
        <authorList>
            <person name="Bombassaro A."/>
            <person name="Vinicius W.A."/>
            <person name="De Hoog S."/>
            <person name="Sun J."/>
            <person name="Souza E.M."/>
            <person name="Raittz R.T."/>
            <person name="Costa F."/>
            <person name="Leao A.C."/>
            <person name="Tadra-Sfeir M.Z."/>
            <person name="Baura V."/>
            <person name="Balsanelli E."/>
            <person name="Pedrosa F.O."/>
            <person name="Moreno L.F."/>
            <person name="Steffens M.B."/>
            <person name="Xi L."/>
            <person name="Bocca A.L."/>
            <person name="Felipe M.S."/>
            <person name="Teixeira M."/>
            <person name="Telles Filho F.Q."/>
            <person name="Azevedo C.M."/>
            <person name="Gomes R."/>
            <person name="Vicente V.A."/>
        </authorList>
    </citation>
    <scope>NUCLEOTIDE SEQUENCE [LARGE SCALE GENOMIC DNA]</scope>
    <source>
        <strain evidence="4 5">CBS 269.37</strain>
    </source>
</reference>
<proteinExistence type="predicted"/>
<dbReference type="SUPFAM" id="SSF52047">
    <property type="entry name" value="RNI-like"/>
    <property type="match status" value="1"/>
</dbReference>
<keyword evidence="5" id="KW-1185">Reference proteome</keyword>